<sequence>MAPQATLIVHGYSDCSKSFVKLKERLKENQVGTVDTILYGDYDSREDNITFNDVIDGLNDQLKQKGLIDSDGRKKTDLNVIVHSTGGLVIRHWIWRYYHDNIAECPVKRLIMLAPANFGSPLAHRGKSFLGRLVKGRWKIGDFLEVGRRLLNGLELASPYQWKMAHRDLFTTDGSYFNREQIQLTILVGIKDYSGIRGWVNKPGTDGTVVIAGTSLDAIKLGLDFSDPNTPVQWKETKTAHDFSFGVLPGLDHGSIVGNFSEKESQITKLTMEALQIEDAEAFKTYQQKLEEITADTYDSYSEKGTNNEYSKFQQFIIHAIDDQGAPVKDFTIEFYIYKADKAENEVIDKGKYFNKTEEKLSEEFQDEMLCEIHANKEDSSYRRLLVNLKNISKLMKKAEEQLGPFAISMKIFVPSIDRGIDYDLRLLQNVVIYRSDATQTDKPSLFFENTTTLIELEVNRRTSYVTLSTHPKD</sequence>
<protein>
    <recommendedName>
        <fullName evidence="3">Alpha/beta hydrolase</fullName>
    </recommendedName>
</protein>
<proteinExistence type="predicted"/>
<dbReference type="RefSeq" id="WP_142713255.1">
    <property type="nucleotide sequence ID" value="NZ_FXTH01000003.1"/>
</dbReference>
<reference evidence="1 2" key="1">
    <citation type="submission" date="2017-05" db="EMBL/GenBank/DDBJ databases">
        <authorList>
            <person name="Varghese N."/>
            <person name="Submissions S."/>
        </authorList>
    </citation>
    <scope>NUCLEOTIDE SEQUENCE [LARGE SCALE GENOMIC DNA]</scope>
    <source>
        <strain evidence="1 2">DSM 21194</strain>
    </source>
</reference>
<dbReference type="Proteomes" id="UP000317593">
    <property type="component" value="Unassembled WGS sequence"/>
</dbReference>
<dbReference type="SUPFAM" id="SSF53474">
    <property type="entry name" value="alpha/beta-Hydrolases"/>
    <property type="match status" value="1"/>
</dbReference>
<gene>
    <name evidence="1" type="ORF">SAMN06265218_10318</name>
</gene>
<organism evidence="1 2">
    <name type="scientific">Fodinibius sediminis</name>
    <dbReference type="NCBI Taxonomy" id="1214077"/>
    <lineage>
        <taxon>Bacteria</taxon>
        <taxon>Pseudomonadati</taxon>
        <taxon>Balneolota</taxon>
        <taxon>Balneolia</taxon>
        <taxon>Balneolales</taxon>
        <taxon>Balneolaceae</taxon>
        <taxon>Fodinibius</taxon>
    </lineage>
</organism>
<dbReference type="OrthoDB" id="489469at2"/>
<evidence type="ECO:0008006" key="3">
    <source>
        <dbReference type="Google" id="ProtNLM"/>
    </source>
</evidence>
<evidence type="ECO:0000313" key="1">
    <source>
        <dbReference type="EMBL" id="SMO45180.1"/>
    </source>
</evidence>
<name>A0A521BEM6_9BACT</name>
<accession>A0A521BEM6</accession>
<dbReference type="AlphaFoldDB" id="A0A521BEM6"/>
<dbReference type="InterPro" id="IPR029058">
    <property type="entry name" value="AB_hydrolase_fold"/>
</dbReference>
<evidence type="ECO:0000313" key="2">
    <source>
        <dbReference type="Proteomes" id="UP000317593"/>
    </source>
</evidence>
<dbReference type="Gene3D" id="3.40.50.1820">
    <property type="entry name" value="alpha/beta hydrolase"/>
    <property type="match status" value="1"/>
</dbReference>
<dbReference type="EMBL" id="FXTH01000003">
    <property type="protein sequence ID" value="SMO45180.1"/>
    <property type="molecule type" value="Genomic_DNA"/>
</dbReference>
<keyword evidence="2" id="KW-1185">Reference proteome</keyword>